<reference evidence="1 2" key="1">
    <citation type="submission" date="2022-11" db="EMBL/GenBank/DDBJ databases">
        <title>Study of microbial diversity in lake waters.</title>
        <authorList>
            <person name="Zhang J."/>
        </authorList>
    </citation>
    <scope>NUCLEOTIDE SEQUENCE [LARGE SCALE GENOMIC DNA]</scope>
    <source>
        <strain evidence="1 2">DT12</strain>
    </source>
</reference>
<sequence>MLECASIEEVHDCIDRIDDQNVRLIAERHRKEEIIQRVRGRADWNGIDPPITERIYRAMRWLGELDT</sequence>
<dbReference type="EMBL" id="JAPMLT010000001">
    <property type="protein sequence ID" value="MCX7568767.1"/>
    <property type="molecule type" value="Genomic_DNA"/>
</dbReference>
<evidence type="ECO:0000313" key="2">
    <source>
        <dbReference type="Proteomes" id="UP001208017"/>
    </source>
</evidence>
<protein>
    <recommendedName>
        <fullName evidence="3">Chorismate mutase domain-containing protein</fullName>
    </recommendedName>
</protein>
<dbReference type="InterPro" id="IPR036263">
    <property type="entry name" value="Chorismate_II_sf"/>
</dbReference>
<comment type="caution">
    <text evidence="1">The sequence shown here is derived from an EMBL/GenBank/DDBJ whole genome shotgun (WGS) entry which is preliminary data.</text>
</comment>
<proteinExistence type="predicted"/>
<gene>
    <name evidence="1" type="ORF">OS242_02120</name>
</gene>
<dbReference type="RefSeq" id="WP_267150006.1">
    <property type="nucleotide sequence ID" value="NZ_JAPMLT010000001.1"/>
</dbReference>
<keyword evidence="2" id="KW-1185">Reference proteome</keyword>
<dbReference type="SUPFAM" id="SSF48600">
    <property type="entry name" value="Chorismate mutase II"/>
    <property type="match status" value="1"/>
</dbReference>
<evidence type="ECO:0008006" key="3">
    <source>
        <dbReference type="Google" id="ProtNLM"/>
    </source>
</evidence>
<evidence type="ECO:0000313" key="1">
    <source>
        <dbReference type="EMBL" id="MCX7568767.1"/>
    </source>
</evidence>
<accession>A0ABT3WYD1</accession>
<name>A0ABT3WYD1_9BACL</name>
<organism evidence="1 2">
    <name type="scientific">Tumebacillus lacus</name>
    <dbReference type="NCBI Taxonomy" id="2995335"/>
    <lineage>
        <taxon>Bacteria</taxon>
        <taxon>Bacillati</taxon>
        <taxon>Bacillota</taxon>
        <taxon>Bacilli</taxon>
        <taxon>Bacillales</taxon>
        <taxon>Alicyclobacillaceae</taxon>
        <taxon>Tumebacillus</taxon>
    </lineage>
</organism>
<dbReference type="Proteomes" id="UP001208017">
    <property type="component" value="Unassembled WGS sequence"/>
</dbReference>